<proteinExistence type="predicted"/>
<comment type="caution">
    <text evidence="1">The sequence shown here is derived from an EMBL/GenBank/DDBJ whole genome shotgun (WGS) entry which is preliminary data.</text>
</comment>
<evidence type="ECO:0000313" key="2">
    <source>
        <dbReference type="Proteomes" id="UP001634394"/>
    </source>
</evidence>
<protein>
    <submittedName>
        <fullName evidence="1">Uncharacterized protein</fullName>
    </submittedName>
</protein>
<dbReference type="EMBL" id="JBJQND010000012">
    <property type="protein sequence ID" value="KAL3859460.1"/>
    <property type="molecule type" value="Genomic_DNA"/>
</dbReference>
<sequence>MLDSLVQTEKPLRETLLESEAEEYINCVDFETLKVLKTVLEPVELAVKKLSKEDATLLSADVTIKFMLPKLSDINHEIIRTLHDNYKATH</sequence>
<keyword evidence="2" id="KW-1185">Reference proteome</keyword>
<reference evidence="1 2" key="1">
    <citation type="submission" date="2024-11" db="EMBL/GenBank/DDBJ databases">
        <title>Chromosome-level genome assembly of the freshwater bivalve Anodonta woodiana.</title>
        <authorList>
            <person name="Chen X."/>
        </authorList>
    </citation>
    <scope>NUCLEOTIDE SEQUENCE [LARGE SCALE GENOMIC DNA]</scope>
    <source>
        <strain evidence="1">MN2024</strain>
        <tissue evidence="1">Gills</tissue>
    </source>
</reference>
<name>A0ABD3VCY7_SINWO</name>
<dbReference type="AlphaFoldDB" id="A0ABD3VCY7"/>
<gene>
    <name evidence="1" type="ORF">ACJMK2_009680</name>
</gene>
<evidence type="ECO:0000313" key="1">
    <source>
        <dbReference type="EMBL" id="KAL3859460.1"/>
    </source>
</evidence>
<organism evidence="1 2">
    <name type="scientific">Sinanodonta woodiana</name>
    <name type="common">Chinese pond mussel</name>
    <name type="synonym">Anodonta woodiana</name>
    <dbReference type="NCBI Taxonomy" id="1069815"/>
    <lineage>
        <taxon>Eukaryota</taxon>
        <taxon>Metazoa</taxon>
        <taxon>Spiralia</taxon>
        <taxon>Lophotrochozoa</taxon>
        <taxon>Mollusca</taxon>
        <taxon>Bivalvia</taxon>
        <taxon>Autobranchia</taxon>
        <taxon>Heteroconchia</taxon>
        <taxon>Palaeoheterodonta</taxon>
        <taxon>Unionida</taxon>
        <taxon>Unionoidea</taxon>
        <taxon>Unionidae</taxon>
        <taxon>Unioninae</taxon>
        <taxon>Sinanodonta</taxon>
    </lineage>
</organism>
<accession>A0ABD3VCY7</accession>
<dbReference type="Proteomes" id="UP001634394">
    <property type="component" value="Unassembled WGS sequence"/>
</dbReference>